<keyword evidence="9" id="KW-0970">Cilium biogenesis/degradation</keyword>
<dbReference type="GO" id="GO:0051959">
    <property type="term" value="F:dynein light intermediate chain binding"/>
    <property type="evidence" value="ECO:0007669"/>
    <property type="project" value="InterPro"/>
</dbReference>
<dbReference type="PANTHER" id="PTHR45703">
    <property type="entry name" value="DYNEIN HEAVY CHAIN"/>
    <property type="match status" value="1"/>
</dbReference>
<dbReference type="Gene3D" id="1.20.140.100">
    <property type="entry name" value="Dynein heavy chain, N-terminal domain 2"/>
    <property type="match status" value="1"/>
</dbReference>
<dbReference type="Gene3D" id="1.20.920.30">
    <property type="match status" value="1"/>
</dbReference>
<proteinExistence type="inferred from homology"/>
<dbReference type="Gene3D" id="1.10.8.710">
    <property type="match status" value="1"/>
</dbReference>
<evidence type="ECO:0000256" key="13">
    <source>
        <dbReference type="ARBA" id="ARBA00023069"/>
    </source>
</evidence>
<dbReference type="GO" id="GO:0008104">
    <property type="term" value="P:intracellular protein localization"/>
    <property type="evidence" value="ECO:0007669"/>
    <property type="project" value="UniProtKB-ARBA"/>
</dbReference>
<keyword evidence="12 19" id="KW-0175">Coiled coil</keyword>
<evidence type="ECO:0000256" key="8">
    <source>
        <dbReference type="ARBA" id="ARBA00022741"/>
    </source>
</evidence>
<evidence type="ECO:0000256" key="1">
    <source>
        <dbReference type="ARBA" id="ARBA00004430"/>
    </source>
</evidence>
<keyword evidence="13" id="KW-0969">Cilium</keyword>
<evidence type="ECO:0000256" key="11">
    <source>
        <dbReference type="ARBA" id="ARBA00023017"/>
    </source>
</evidence>
<keyword evidence="7" id="KW-0493">Microtubule</keyword>
<dbReference type="GO" id="GO:0060170">
    <property type="term" value="C:ciliary membrane"/>
    <property type="evidence" value="ECO:0007669"/>
    <property type="project" value="UniProtKB-SubCell"/>
</dbReference>
<dbReference type="InterPro" id="IPR042228">
    <property type="entry name" value="Dynein_linker_3"/>
</dbReference>
<dbReference type="GO" id="GO:0005874">
    <property type="term" value="C:microtubule"/>
    <property type="evidence" value="ECO:0007669"/>
    <property type="project" value="UniProtKB-KW"/>
</dbReference>
<keyword evidence="11" id="KW-0243">Dynein</keyword>
<dbReference type="FunFam" id="3.40.50.300:FF:001810">
    <property type="entry name" value="Cytoplasmic dynein 2 heavy chain 1"/>
    <property type="match status" value="1"/>
</dbReference>
<dbReference type="InterPro" id="IPR042222">
    <property type="entry name" value="Dynein_2_N"/>
</dbReference>
<evidence type="ECO:0000256" key="2">
    <source>
        <dbReference type="ARBA" id="ARBA00004522"/>
    </source>
</evidence>
<dbReference type="FunFam" id="3.20.180.20:FF:000002">
    <property type="entry name" value="Cytoplasmic dynein heavy chain 1"/>
    <property type="match status" value="1"/>
</dbReference>
<dbReference type="Pfam" id="PF18199">
    <property type="entry name" value="Dynein_C"/>
    <property type="match status" value="1"/>
</dbReference>
<dbReference type="Pfam" id="PF21264">
    <property type="entry name" value="DYNC2H1_AAA_dom"/>
    <property type="match status" value="1"/>
</dbReference>
<accession>A0A7S0W0F2</accession>
<dbReference type="InterPro" id="IPR035699">
    <property type="entry name" value="AAA_6"/>
</dbReference>
<feature type="coiled-coil region" evidence="19">
    <location>
        <begin position="1946"/>
        <end position="2008"/>
    </location>
</feature>
<dbReference type="Pfam" id="PF12775">
    <property type="entry name" value="AAA_7"/>
    <property type="match status" value="1"/>
</dbReference>
<dbReference type="FunFam" id="1.10.8.710:FF:000001">
    <property type="entry name" value="Dynein axonemal heavy chain 2"/>
    <property type="match status" value="1"/>
</dbReference>
<dbReference type="FunFam" id="1.20.920.20:FF:000002">
    <property type="entry name" value="Cytoplasmic dynein 1 heavy chain"/>
    <property type="match status" value="1"/>
</dbReference>
<feature type="domain" description="AAA+ ATPase" evidence="20">
    <location>
        <begin position="1129"/>
        <end position="1276"/>
    </location>
</feature>
<evidence type="ECO:0000256" key="7">
    <source>
        <dbReference type="ARBA" id="ARBA00022701"/>
    </source>
</evidence>
<comment type="similarity">
    <text evidence="3">Belongs to the dynein heavy chain family.</text>
</comment>
<dbReference type="FunFam" id="3.40.50.300:FF:000706">
    <property type="entry name" value="Cytoplasmic dynein 2 heavy chain 1"/>
    <property type="match status" value="1"/>
</dbReference>
<dbReference type="InterPro" id="IPR026983">
    <property type="entry name" value="DHC"/>
</dbReference>
<evidence type="ECO:0000256" key="12">
    <source>
        <dbReference type="ARBA" id="ARBA00023054"/>
    </source>
</evidence>
<dbReference type="Pfam" id="PF12781">
    <property type="entry name" value="AAA_9"/>
    <property type="match status" value="1"/>
</dbReference>
<dbReference type="Pfam" id="PF12774">
    <property type="entry name" value="AAA_6"/>
    <property type="match status" value="1"/>
</dbReference>
<dbReference type="GO" id="GO:0008569">
    <property type="term" value="F:minus-end-directed microtubule motor activity"/>
    <property type="evidence" value="ECO:0007669"/>
    <property type="project" value="InterPro"/>
</dbReference>
<dbReference type="InterPro" id="IPR013602">
    <property type="entry name" value="Dynein_heavy_linker"/>
</dbReference>
<dbReference type="InterPro" id="IPR041228">
    <property type="entry name" value="Dynein_C"/>
</dbReference>
<feature type="domain" description="AAA+ ATPase" evidence="20">
    <location>
        <begin position="816"/>
        <end position="972"/>
    </location>
</feature>
<dbReference type="PANTHER" id="PTHR45703:SF22">
    <property type="entry name" value="DYNEIN CYTOPLASMIC 2 HEAVY CHAIN 1"/>
    <property type="match status" value="1"/>
</dbReference>
<dbReference type="InterPro" id="IPR035706">
    <property type="entry name" value="AAA_9"/>
</dbReference>
<evidence type="ECO:0000256" key="5">
    <source>
        <dbReference type="ARBA" id="ARBA00022475"/>
    </source>
</evidence>
<dbReference type="FunFam" id="3.40.50.300:FF:000598">
    <property type="entry name" value="Dynein cytoplasmic 2 heavy chain 1"/>
    <property type="match status" value="1"/>
</dbReference>
<feature type="domain" description="AAA+ ATPase" evidence="20">
    <location>
        <begin position="527"/>
        <end position="629"/>
    </location>
</feature>
<dbReference type="Gene3D" id="3.20.180.20">
    <property type="entry name" value="Dynein heavy chain, N-terminal domain 2"/>
    <property type="match status" value="1"/>
</dbReference>
<dbReference type="GO" id="GO:0007018">
    <property type="term" value="P:microtubule-based movement"/>
    <property type="evidence" value="ECO:0007669"/>
    <property type="project" value="InterPro"/>
</dbReference>
<dbReference type="GO" id="GO:0060271">
    <property type="term" value="P:cilium assembly"/>
    <property type="evidence" value="ECO:0007669"/>
    <property type="project" value="UniProtKB-ARBA"/>
</dbReference>
<gene>
    <name evidence="21" type="ORF">HTEP1355_LOCUS13828</name>
</gene>
<keyword evidence="10" id="KW-0067">ATP-binding</keyword>
<dbReference type="SMART" id="SM00382">
    <property type="entry name" value="AAA"/>
    <property type="match status" value="3"/>
</dbReference>
<dbReference type="Gene3D" id="6.10.140.1060">
    <property type="match status" value="1"/>
</dbReference>
<evidence type="ECO:0000256" key="6">
    <source>
        <dbReference type="ARBA" id="ARBA00022490"/>
    </source>
</evidence>
<dbReference type="Pfam" id="PF12780">
    <property type="entry name" value="AAA_8"/>
    <property type="match status" value="1"/>
</dbReference>
<keyword evidence="6" id="KW-0963">Cytoplasm</keyword>
<dbReference type="GO" id="GO:0005524">
    <property type="term" value="F:ATP binding"/>
    <property type="evidence" value="ECO:0007669"/>
    <property type="project" value="UniProtKB-KW"/>
</dbReference>
<keyword evidence="17" id="KW-0966">Cell projection</keyword>
<reference evidence="21" key="1">
    <citation type="submission" date="2021-01" db="EMBL/GenBank/DDBJ databases">
        <authorList>
            <person name="Corre E."/>
            <person name="Pelletier E."/>
            <person name="Niang G."/>
            <person name="Scheremetjew M."/>
            <person name="Finn R."/>
            <person name="Kale V."/>
            <person name="Holt S."/>
            <person name="Cochrane G."/>
            <person name="Meng A."/>
            <person name="Brown T."/>
            <person name="Cohen L."/>
        </authorList>
    </citation>
    <scope>NUCLEOTIDE SEQUENCE</scope>
    <source>
        <strain evidence="21">CCMP443</strain>
    </source>
</reference>
<dbReference type="FunFam" id="1.20.920.30:FF:000006">
    <property type="entry name" value="Cytoplasmic dynein 2 heavy chain 1"/>
    <property type="match status" value="1"/>
</dbReference>
<dbReference type="InterPro" id="IPR054354">
    <property type="entry name" value="DYNC2H1-like_lid"/>
</dbReference>
<dbReference type="InterPro" id="IPR042219">
    <property type="entry name" value="AAA_lid_11_sf"/>
</dbReference>
<dbReference type="GO" id="GO:0030286">
    <property type="term" value="C:dynein complex"/>
    <property type="evidence" value="ECO:0007669"/>
    <property type="project" value="UniProtKB-KW"/>
</dbReference>
<keyword evidence="15" id="KW-0505">Motor protein</keyword>
<dbReference type="FunFam" id="3.40.50.300:FF:000071">
    <property type="entry name" value="Cytoplasmic dynein heavy chain 1"/>
    <property type="match status" value="1"/>
</dbReference>
<dbReference type="InterPro" id="IPR027417">
    <property type="entry name" value="P-loop_NTPase"/>
</dbReference>
<dbReference type="Gene3D" id="3.40.50.300">
    <property type="entry name" value="P-loop containing nucleotide triphosphate hydrolases"/>
    <property type="match status" value="5"/>
</dbReference>
<evidence type="ECO:0000256" key="16">
    <source>
        <dbReference type="ARBA" id="ARBA00023212"/>
    </source>
</evidence>
<keyword evidence="8" id="KW-0547">Nucleotide-binding</keyword>
<feature type="coiled-coil region" evidence="19">
    <location>
        <begin position="2230"/>
        <end position="2265"/>
    </location>
</feature>
<name>A0A7S0W0F2_9CRYP</name>
<dbReference type="InterPro" id="IPR024743">
    <property type="entry name" value="Dynein_HC_stalk"/>
</dbReference>
<dbReference type="EMBL" id="HBFN01023838">
    <property type="protein sequence ID" value="CAD8800157.1"/>
    <property type="molecule type" value="Transcribed_RNA"/>
</dbReference>
<feature type="coiled-coil region" evidence="19">
    <location>
        <begin position="1723"/>
        <end position="1764"/>
    </location>
</feature>
<evidence type="ECO:0000256" key="3">
    <source>
        <dbReference type="ARBA" id="ARBA00008887"/>
    </source>
</evidence>
<dbReference type="Gene3D" id="1.10.8.1220">
    <property type="match status" value="1"/>
</dbReference>
<dbReference type="InterPro" id="IPR004273">
    <property type="entry name" value="Dynein_heavy_D6_P-loop"/>
</dbReference>
<dbReference type="Pfam" id="PF22597">
    <property type="entry name" value="DYN_lid"/>
    <property type="match status" value="1"/>
</dbReference>
<evidence type="ECO:0000256" key="15">
    <source>
        <dbReference type="ARBA" id="ARBA00023175"/>
    </source>
</evidence>
<evidence type="ECO:0000256" key="14">
    <source>
        <dbReference type="ARBA" id="ARBA00023136"/>
    </source>
</evidence>
<dbReference type="Gene3D" id="1.20.1270.280">
    <property type="match status" value="1"/>
</dbReference>
<organism evidence="21">
    <name type="scientific">Hemiselmis tepida</name>
    <dbReference type="NCBI Taxonomy" id="464990"/>
    <lineage>
        <taxon>Eukaryota</taxon>
        <taxon>Cryptophyceae</taxon>
        <taxon>Cryptomonadales</taxon>
        <taxon>Hemiselmidaceae</taxon>
        <taxon>Hemiselmis</taxon>
    </lineage>
</organism>
<protein>
    <recommendedName>
        <fullName evidence="18">Cytoplasmic dynein 2 heavy chain 1</fullName>
    </recommendedName>
</protein>
<evidence type="ECO:0000256" key="10">
    <source>
        <dbReference type="ARBA" id="ARBA00022840"/>
    </source>
</evidence>
<evidence type="ECO:0000259" key="20">
    <source>
        <dbReference type="SMART" id="SM00382"/>
    </source>
</evidence>
<dbReference type="InterPro" id="IPR049400">
    <property type="entry name" value="DYNC2H1_AAA_dom"/>
</dbReference>
<dbReference type="InterPro" id="IPR003593">
    <property type="entry name" value="AAA+_ATPase"/>
</dbReference>
<keyword evidence="5" id="KW-1003">Cell membrane</keyword>
<dbReference type="Gene3D" id="1.20.58.1120">
    <property type="match status" value="1"/>
</dbReference>
<dbReference type="FunFam" id="3.40.50.300:FF:000320">
    <property type="entry name" value="Dynein, axonemal, heavy chain 5"/>
    <property type="match status" value="1"/>
</dbReference>
<dbReference type="Pfam" id="PF08393">
    <property type="entry name" value="DHC_N2"/>
    <property type="match status" value="1"/>
</dbReference>
<dbReference type="InterPro" id="IPR043157">
    <property type="entry name" value="Dynein_AAA1S"/>
</dbReference>
<dbReference type="Gene3D" id="1.10.8.720">
    <property type="entry name" value="Region D6 of dynein motor"/>
    <property type="match status" value="1"/>
</dbReference>
<dbReference type="InterPro" id="IPR024317">
    <property type="entry name" value="Dynein_heavy_chain_D4_dom"/>
</dbReference>
<comment type="subcellular location">
    <subcellularLocation>
        <location evidence="2">Cell projection</location>
        <location evidence="2">Cilium membrane</location>
        <topology evidence="2">Peripheral membrane protein</topology>
        <orientation evidence="2">Cytoplasmic side</orientation>
    </subcellularLocation>
    <subcellularLocation>
        <location evidence="1">Cytoplasm</location>
        <location evidence="1">Cytoskeleton</location>
        <location evidence="1">Cilium axoneme</location>
    </subcellularLocation>
</comment>
<evidence type="ECO:0000256" key="17">
    <source>
        <dbReference type="ARBA" id="ARBA00023273"/>
    </source>
</evidence>
<evidence type="ECO:0000256" key="18">
    <source>
        <dbReference type="ARBA" id="ARBA00023902"/>
    </source>
</evidence>
<evidence type="ECO:0000256" key="9">
    <source>
        <dbReference type="ARBA" id="ARBA00022794"/>
    </source>
</evidence>
<keyword evidence="14" id="KW-0472">Membrane</keyword>
<dbReference type="SUPFAM" id="SSF52540">
    <property type="entry name" value="P-loop containing nucleoside triphosphate hydrolases"/>
    <property type="match status" value="4"/>
</dbReference>
<dbReference type="Pfam" id="PF18198">
    <property type="entry name" value="AAA_lid_11"/>
    <property type="match status" value="1"/>
</dbReference>
<dbReference type="GO" id="GO:0005930">
    <property type="term" value="C:axoneme"/>
    <property type="evidence" value="ECO:0007669"/>
    <property type="project" value="UniProtKB-SubCell"/>
</dbReference>
<keyword evidence="4" id="KW-0217">Developmental protein</keyword>
<dbReference type="InterPro" id="IPR041658">
    <property type="entry name" value="AAA_lid_11"/>
</dbReference>
<dbReference type="Gene3D" id="1.20.920.20">
    <property type="match status" value="1"/>
</dbReference>
<dbReference type="Gene3D" id="3.10.490.20">
    <property type="match status" value="1"/>
</dbReference>
<sequence length="3116" mass="349051">MAELAAEDWMAIRERLYVIEDCLAKWGEALKGLDIDVVVRFLHSEIERLKKNVPYLKFVKGDAFTQEHWNQLFRMLNMPKGIAKKDLTLQHFLDASNLVVEKMEAIKDLQARATAELTIQEAFDELTKWKQEAVFNVIEQTDFQGRPITLIKEWKEVQTQVGDHQSVLQAMRDSPYFARFSEIAETWDVTLSTLGFALNDLNAVQRKWLYLEPIFGRGALPHEQGRFKSVDDEFKNIMSQVRMDSRVVALADISGLNDKLPVLINQLDRCQKALSDFLEEKRSRFPRFYFIGDDDLLEILGQSQNPAVIQSHLKKLFQAIFAVNFSEDMKEIVAFRSLEGEVVNLLQPVEITDTVEVWLADLAKAMVMTLEQSLVDCLQTMDLNEFPSMILCAAEQICFCKDAEKAIQKRSMKDFEASLRSKLAQFTSYPQEAGVLQLKLKAIILDVIHDIDMVNQLNENRVSDLQAWFWQKQLRYYNDNGKCTVRMCDAQNRYTYEYQGNDPKLVHTPLTDKCYLTLTQGLHLGYGGNPYGPAGTGKTESVKALGQALARQVLVFNCDEGIDFKSMGRIFTGLVKCGAWGCFDEFNRLEPEVLSAVSQQIQVIQAALKERKQTVDLLGKVIDVNPNSGIFVTLNPAGKGYGGRSELPDNLKQLFRSVAMAAPDNALIAEVILYAEGYVHAKTVGTKVVELFTLSKQLLSKQQHYDWGLRALKTILLISGKLIQMEKKAASVAVDIKVEMELVIKAVRLNTLAKLTNADMHRFEALIKDIFPGTEVKDAIYADLETAIKASLEELKLDPLPSQIKKVVQLNENLNQRMGCVIVGPSGCGKSSLLRILRAAHAKMKQQIVVHTMNPKAMPRQQLLGHMDLDTREWFDGVLTASARQVVKEPPEVRSWILCDGDIDPEWVESLNSVLDDNRLLTMPSGERIRFGPNVNFIFETNDLRFASPATVSRMGMIFLSDEDMQTGCLVRAWVSRQPQAQMERLTTWLDLAFDKALEWVLRVPHVVKTTKVGLVLNALSHLVGCEVKEEFACALARGMGSNLDLEQRAKLASEVFQWCSESPLQPGKPLDCYFGKEEKRLLDYKADLGTQLTPKDMVMNSPTERDLPVIKTVDLFKNFDLIGPWLDNNEPFLLVGPEGSGKSMLLRHAFSVKMKGVEVATINCNAQTSAIHVIQKLQQSCTVATAATGRVYRPKSEKLVLYLKDINLPKPDKYDTMQLIAFLQQLILFQGFYDGLEWMGIERVQIVCSMNPSTTVGRHQLTTRFTAIVRIASISYPAREQLQQVYSAYLQAVLRARMPTHQVWSDAKNMERLAGMLLDFFKQFGADYSVDEHRHYLVTPRDVTSLVVGLLRYDFDSVNVLEALTYEAQRIFRDRLVGQESSTRFDNQLNNLLRSEWKEKLDLSNGVFATWLHSSSDSDSDISPGGVKLLGKGTLDDLKGFVEDGKIKYEREFKELNMLLFPEIVDRIARLDRILSTPGGSALLVGRPGVGRRTCVTLACHMHGMEVFTPKVGRAYSSKHFLNDLKGAIQVAGVQGQPACLYIEDYQLVEPAFLEVINSLLSSGEIPGMFTSQELDALLMPLKEEFSKEGYKYRSPYAFFVNRVQMHLHIVISLDPSHPDFLIRCESNPALYTRCSIMWLEAWSKQGMSLVPQMLLKETLADVPEPEQLVESMQYLHSTCVKQGAAPRQYVTLLDTIGSLYKTKLSSLQQQRSFLGGGLRKLEEAAETVDTLSKEAVVQQKQLNEKKAQAEHALQEITSMKEDAGKKKQEAQDLSSKLAVAEASMEGKRVQVEAELSECQPVLDAARQAVGSIKKDNLTEIRSLKLPPEAIRDVLEGVLRLMNNQDTSWISMKRFLAQGSVINDILNFDARSITPEIREGVRKLLQSKAASFQHENIFRVSVAAAPMASWVKAQIQYSLVLEKIAPLEAELNNVNKSLDSSRKRIKECAEDIQQSDETVARLTKEFSTLTQEATRLEMGLQTAMQTLEAAQNLLGKLDEERERWGSQMTELDTQLKKLPINIIMASAFTTYLGEAPEDRRAQLVGAWCGHLQVQDSFKFMLMMSTESERLTWKAQGLPGDDLSAENAVIILNTKQYPLVIDPATQATEWLLTHHTSAGISVEVTTQQDAKFMQKLELAVRFGKTLVIQEVDKIEPLLFPILRKDLQRQGPRWCVAIGEKVLDFSEQFQLFMVTRNPAMEIAPDARPLVAQVNFSVTRSGLEGQLLGRTIQNEKPELERQKSELLKAEEEMKVRLSNLEKQLLEQLASSEGNILENKALIQALTDTKVSSQEIKQSLDNSHLVQAKLDNEREVYRNFARSSANVFFLIQALKSLNYMYQFDLPTYLHLFQSTLEASGTSEDVTQRLSILVTMLKRNIFNYVGRSLFKADRLTFGMHLVHGMNPEMFKDEEWEFFVGLVVANVSSSQVQIPDWVPADRRPALERLSATFPSLVMGLKLSQGGWEQWVQSPKPESRNEFPQNSSGLRPFQQMLVVQALRADRLQSAMEAFVTDGLGVATNLSTLNLGQVSSEVLPTTPIMFIVTPGADPSAILEQAADSSMGTGKYRQLAMGQGQADAALSMLREGAEEGHWVCLQNVHLVVSWLGVLEKELRSLKPAPTFRLWLTTEPHPRFPPILLQQSLKVTFEAPPGLKKNLQNAYSMWSPSFVGEGSASRAQLLFIVAWFHAVVQERRTFIPQGWSKFHEFSFADLRSTAAIISSSDTENPPWETLHGLLDNAIYGGRIDNVFDQRILRTCLQQYYSEAHTSTGGRQARPLPNTQIVVPSTNEHAKFLSLINKLPDVDVPALFGLPPNIERVVQQANSNRITAQLKTMATAAVASGGWDREKMAQQMKPLLDLWQTLTNGSSVLKPVKKGKAGSLPVDVFVAMEAESAHHLINTVHKMMSAIASVLRGSELLTSAVRDAAVSLAAGLVPPKWSDVWEGPESPALWLQAVVDKTSAIDRWLDSVQTGATLSAPLSLSSMFNPAVFLNALRQQTARQTNVAVDELKLVCQWGGNANVGALPVTINGTVLQGALFGGGLLGEARLDTPTVSPLPPCVIGYIPQSQEDPSPDATSVALPVYEGLDRSKLLTQLRMPCKNKDQDRWILAGCSIFISPE</sequence>
<dbReference type="Pfam" id="PF12777">
    <property type="entry name" value="MT"/>
    <property type="match status" value="1"/>
</dbReference>
<dbReference type="Pfam" id="PF03028">
    <property type="entry name" value="Dynein_heavy"/>
    <property type="match status" value="1"/>
</dbReference>
<dbReference type="FunFam" id="1.10.8.720:FF:000003">
    <property type="entry name" value="Cytoplasmic dynein heavy chain 2"/>
    <property type="match status" value="1"/>
</dbReference>
<evidence type="ECO:0000313" key="21">
    <source>
        <dbReference type="EMBL" id="CAD8800157.1"/>
    </source>
</evidence>
<keyword evidence="16" id="KW-0206">Cytoskeleton</keyword>
<evidence type="ECO:0000256" key="19">
    <source>
        <dbReference type="SAM" id="Coils"/>
    </source>
</evidence>
<dbReference type="InterPro" id="IPR043160">
    <property type="entry name" value="Dynein_C_barrel"/>
</dbReference>
<dbReference type="GO" id="GO:0045505">
    <property type="term" value="F:dynein intermediate chain binding"/>
    <property type="evidence" value="ECO:0007669"/>
    <property type="project" value="InterPro"/>
</dbReference>
<evidence type="ECO:0000256" key="4">
    <source>
        <dbReference type="ARBA" id="ARBA00022473"/>
    </source>
</evidence>